<name>A0A544TNG8_9BACI</name>
<keyword evidence="1" id="KW-0472">Membrane</keyword>
<comment type="caution">
    <text evidence="2">The sequence shown here is derived from an EMBL/GenBank/DDBJ whole genome shotgun (WGS) entry which is preliminary data.</text>
</comment>
<keyword evidence="1" id="KW-1133">Transmembrane helix</keyword>
<proteinExistence type="predicted"/>
<evidence type="ECO:0000313" key="3">
    <source>
        <dbReference type="Proteomes" id="UP000316626"/>
    </source>
</evidence>
<protein>
    <submittedName>
        <fullName evidence="2">Uncharacterized protein</fullName>
    </submittedName>
</protein>
<keyword evidence="3" id="KW-1185">Reference proteome</keyword>
<dbReference type="RefSeq" id="WP_142643514.1">
    <property type="nucleotide sequence ID" value="NZ_VDGI01000018.1"/>
</dbReference>
<organism evidence="2 3">
    <name type="scientific">Psychrobacillus vulpis</name>
    <dbReference type="NCBI Taxonomy" id="2325572"/>
    <lineage>
        <taxon>Bacteria</taxon>
        <taxon>Bacillati</taxon>
        <taxon>Bacillota</taxon>
        <taxon>Bacilli</taxon>
        <taxon>Bacillales</taxon>
        <taxon>Bacillaceae</taxon>
        <taxon>Psychrobacillus</taxon>
    </lineage>
</organism>
<dbReference type="EMBL" id="VDGI01000018">
    <property type="protein sequence ID" value="TQR18987.1"/>
    <property type="molecule type" value="Genomic_DNA"/>
</dbReference>
<feature type="transmembrane region" description="Helical" evidence="1">
    <location>
        <begin position="12"/>
        <end position="32"/>
    </location>
</feature>
<gene>
    <name evidence="2" type="ORF">FG384_15375</name>
</gene>
<evidence type="ECO:0000256" key="1">
    <source>
        <dbReference type="SAM" id="Phobius"/>
    </source>
</evidence>
<feature type="transmembrane region" description="Helical" evidence="1">
    <location>
        <begin position="44"/>
        <end position="64"/>
    </location>
</feature>
<reference evidence="2 3" key="1">
    <citation type="submission" date="2019-06" db="EMBL/GenBank/DDBJ databases">
        <title>Psychrobacillus vulpis sp. nov., a new species isolated from feces of a red fox that inhabits in The Tablas de Daimiel Natural Park, Albacete, Spain.</title>
        <authorList>
            <person name="Rodriguez M."/>
            <person name="Reina J.C."/>
            <person name="Bejar V."/>
            <person name="Llamas I."/>
        </authorList>
    </citation>
    <scope>NUCLEOTIDE SEQUENCE [LARGE SCALE GENOMIC DNA]</scope>
    <source>
        <strain evidence="2 3">Z8</strain>
    </source>
</reference>
<dbReference type="Proteomes" id="UP000316626">
    <property type="component" value="Unassembled WGS sequence"/>
</dbReference>
<evidence type="ECO:0000313" key="2">
    <source>
        <dbReference type="EMBL" id="TQR18987.1"/>
    </source>
</evidence>
<accession>A0A544TNG8</accession>
<keyword evidence="1" id="KW-0812">Transmembrane</keyword>
<dbReference type="AlphaFoldDB" id="A0A544TNG8"/>
<sequence>MNMKHIYERTAKYTKLGSLLTLAIYLVLIIIFRDVMWNDFETNFITGFTLLILFGTSFFFQNAADKLPNEEKVDTRFYSVDFPVKELNFQRDVSIIPQSYLVSSTGERLYKISPSEDFPLIRKLSVFAILKGGMFFPITYDLKSMDGKLVCQFTIKNKLRFMQIKVNDHTKSHKSTIVLPTVSVKNRAIIFDANNEKTHQMEAKSMYGDIDINDINGKRLATYRFGMFPYATHPAFEVQAMNVHVSLAQDLSQTEKLSFVALFYYWTSNQ</sequence>
<dbReference type="OrthoDB" id="2961259at2"/>